<dbReference type="InterPro" id="IPR052514">
    <property type="entry name" value="SAM-dependent_MTase"/>
</dbReference>
<dbReference type="InterPro" id="IPR006342">
    <property type="entry name" value="FkbM_mtfrase"/>
</dbReference>
<dbReference type="PANTHER" id="PTHR34203:SF15">
    <property type="entry name" value="SLL1173 PROTEIN"/>
    <property type="match status" value="1"/>
</dbReference>
<dbReference type="NCBIfam" id="TIGR01444">
    <property type="entry name" value="fkbM_fam"/>
    <property type="match status" value="1"/>
</dbReference>
<dbReference type="SUPFAM" id="SSF53335">
    <property type="entry name" value="S-adenosyl-L-methionine-dependent methyltransferases"/>
    <property type="match status" value="1"/>
</dbReference>
<dbReference type="Proteomes" id="UP000075613">
    <property type="component" value="Unassembled WGS sequence"/>
</dbReference>
<protein>
    <recommendedName>
        <fullName evidence="1">Methyltransferase FkbM domain-containing protein</fullName>
    </recommendedName>
</protein>
<dbReference type="OrthoDB" id="7016221at2"/>
<dbReference type="AlphaFoldDB" id="A0A149PKD1"/>
<keyword evidence="3" id="KW-1185">Reference proteome</keyword>
<dbReference type="STRING" id="1399968.CI15_20315"/>
<name>A0A149PKD1_9BURK</name>
<sequence>MSSANPHEFPGYAIQLESNRGKFTMLRGDAHQPKAILQTGKLHIDAELSNLLTIVGQLDNGACMLDVGANVGMVAIPCASLLASKGGSVIAFEAQRIVFYMLAANCVANNLLNLHCYHLAASDSSTVLQIPSVVYTEARDFGMIQFGHAADLDQPNNPLGALVGKESVKAIPIDALELTRVDLIKIDVEGMELRVLEGAKHTLATHRPILWIEYWLDKENICNELHRLGYELWFMDDLNMLCVAREKLGQFRCTVNAPRYEPAA</sequence>
<dbReference type="RefSeq" id="WP_062130238.1">
    <property type="nucleotide sequence ID" value="NZ_LRBG01000031.1"/>
</dbReference>
<comment type="caution">
    <text evidence="2">The sequence shown here is derived from an EMBL/GenBank/DDBJ whole genome shotgun (WGS) entry which is preliminary data.</text>
</comment>
<dbReference type="Pfam" id="PF05050">
    <property type="entry name" value="Methyltransf_21"/>
    <property type="match status" value="1"/>
</dbReference>
<evidence type="ECO:0000259" key="1">
    <source>
        <dbReference type="Pfam" id="PF05050"/>
    </source>
</evidence>
<reference evidence="2 3" key="1">
    <citation type="journal article" date="2015" name="Int. J. Syst. Evol. Microbiol.">
        <title>Burkholderia monticola sp. nov., isolated from mountain soil.</title>
        <authorList>
            <person name="Baek I."/>
            <person name="Seo B."/>
            <person name="Lee I."/>
            <person name="Yi H."/>
            <person name="Chun J."/>
        </authorList>
    </citation>
    <scope>NUCLEOTIDE SEQUENCE [LARGE SCALE GENOMIC DNA]</scope>
    <source>
        <strain evidence="2 3">JC2948</strain>
    </source>
</reference>
<dbReference type="EMBL" id="LRBG01000031">
    <property type="protein sequence ID" value="KXU85511.1"/>
    <property type="molecule type" value="Genomic_DNA"/>
</dbReference>
<feature type="domain" description="Methyltransferase FkbM" evidence="1">
    <location>
        <begin position="66"/>
        <end position="231"/>
    </location>
</feature>
<evidence type="ECO:0000313" key="2">
    <source>
        <dbReference type="EMBL" id="KXU85511.1"/>
    </source>
</evidence>
<organism evidence="2 3">
    <name type="scientific">Paraburkholderia monticola</name>
    <dbReference type="NCBI Taxonomy" id="1399968"/>
    <lineage>
        <taxon>Bacteria</taxon>
        <taxon>Pseudomonadati</taxon>
        <taxon>Pseudomonadota</taxon>
        <taxon>Betaproteobacteria</taxon>
        <taxon>Burkholderiales</taxon>
        <taxon>Burkholderiaceae</taxon>
        <taxon>Paraburkholderia</taxon>
    </lineage>
</organism>
<accession>A0A149PKD1</accession>
<dbReference type="PANTHER" id="PTHR34203">
    <property type="entry name" value="METHYLTRANSFERASE, FKBM FAMILY PROTEIN"/>
    <property type="match status" value="1"/>
</dbReference>
<evidence type="ECO:0000313" key="3">
    <source>
        <dbReference type="Proteomes" id="UP000075613"/>
    </source>
</evidence>
<gene>
    <name evidence="2" type="ORF">CI15_20315</name>
</gene>
<dbReference type="InterPro" id="IPR029063">
    <property type="entry name" value="SAM-dependent_MTases_sf"/>
</dbReference>
<dbReference type="Gene3D" id="3.40.50.150">
    <property type="entry name" value="Vaccinia Virus protein VP39"/>
    <property type="match status" value="1"/>
</dbReference>
<proteinExistence type="predicted"/>